<accession>A0ABU7BGQ5</accession>
<name>A0ABU7BGQ5_9TELE</name>
<keyword evidence="2" id="KW-1185">Reference proteome</keyword>
<sequence>MTHAKRCLTKFINVWLAFQIRIHFPGSQLDLGLHFFWDILKHRYGLINHCRSVCLGLLSSWKVNLSLKSFAATNWFYSIIVMYLPPSMASFPVLSEENLHTTA</sequence>
<evidence type="ECO:0000313" key="2">
    <source>
        <dbReference type="Proteomes" id="UP001345963"/>
    </source>
</evidence>
<dbReference type="Proteomes" id="UP001345963">
    <property type="component" value="Unassembled WGS sequence"/>
</dbReference>
<comment type="caution">
    <text evidence="1">The sequence shown here is derived from an EMBL/GenBank/DDBJ whole genome shotgun (WGS) entry which is preliminary data.</text>
</comment>
<protein>
    <submittedName>
        <fullName evidence="1">Uncharacterized protein</fullName>
    </submittedName>
</protein>
<reference evidence="1 2" key="1">
    <citation type="submission" date="2021-07" db="EMBL/GenBank/DDBJ databases">
        <authorList>
            <person name="Palmer J.M."/>
        </authorList>
    </citation>
    <scope>NUCLEOTIDE SEQUENCE [LARGE SCALE GENOMIC DNA]</scope>
    <source>
        <strain evidence="1 2">AT_MEX2019</strain>
        <tissue evidence="1">Muscle</tissue>
    </source>
</reference>
<proteinExistence type="predicted"/>
<organism evidence="1 2">
    <name type="scientific">Ataeniobius toweri</name>
    <dbReference type="NCBI Taxonomy" id="208326"/>
    <lineage>
        <taxon>Eukaryota</taxon>
        <taxon>Metazoa</taxon>
        <taxon>Chordata</taxon>
        <taxon>Craniata</taxon>
        <taxon>Vertebrata</taxon>
        <taxon>Euteleostomi</taxon>
        <taxon>Actinopterygii</taxon>
        <taxon>Neopterygii</taxon>
        <taxon>Teleostei</taxon>
        <taxon>Neoteleostei</taxon>
        <taxon>Acanthomorphata</taxon>
        <taxon>Ovalentaria</taxon>
        <taxon>Atherinomorphae</taxon>
        <taxon>Cyprinodontiformes</taxon>
        <taxon>Goodeidae</taxon>
        <taxon>Ataeniobius</taxon>
    </lineage>
</organism>
<evidence type="ECO:0000313" key="1">
    <source>
        <dbReference type="EMBL" id="MED6249641.1"/>
    </source>
</evidence>
<dbReference type="EMBL" id="JAHUTI010052776">
    <property type="protein sequence ID" value="MED6249641.1"/>
    <property type="molecule type" value="Genomic_DNA"/>
</dbReference>
<gene>
    <name evidence="1" type="ORF">ATANTOWER_017430</name>
</gene>